<organism evidence="1 2">
    <name type="scientific">Enterocloster hominis</name>
    <name type="common">ex Hitch et al. 2024</name>
    <dbReference type="NCBI Taxonomy" id="1917870"/>
    <lineage>
        <taxon>Bacteria</taxon>
        <taxon>Bacillati</taxon>
        <taxon>Bacillota</taxon>
        <taxon>Clostridia</taxon>
        <taxon>Lachnospirales</taxon>
        <taxon>Lachnospiraceae</taxon>
        <taxon>Enterocloster</taxon>
    </lineage>
</organism>
<keyword evidence="2" id="KW-1185">Reference proteome</keyword>
<accession>A0ABV1D2B6</accession>
<dbReference type="EMBL" id="JBBMFM010000014">
    <property type="protein sequence ID" value="MEQ2424540.1"/>
    <property type="molecule type" value="Genomic_DNA"/>
</dbReference>
<gene>
    <name evidence="1" type="ORF">WMQ36_06090</name>
</gene>
<sequence>MEERTIKISSAEYRECMELKGRVTAALIFLETDDYVSKNVLIGILKGEPISVTVEDRNDK</sequence>
<evidence type="ECO:0000313" key="2">
    <source>
        <dbReference type="Proteomes" id="UP001454086"/>
    </source>
</evidence>
<proteinExistence type="predicted"/>
<dbReference type="RefSeq" id="WP_349118001.1">
    <property type="nucleotide sequence ID" value="NZ_JBBMFM010000014.1"/>
</dbReference>
<dbReference type="Proteomes" id="UP001454086">
    <property type="component" value="Unassembled WGS sequence"/>
</dbReference>
<evidence type="ECO:0000313" key="1">
    <source>
        <dbReference type="EMBL" id="MEQ2424540.1"/>
    </source>
</evidence>
<name>A0ABV1D2B6_9FIRM</name>
<protein>
    <submittedName>
        <fullName evidence="1">Uncharacterized protein</fullName>
    </submittedName>
</protein>
<comment type="caution">
    <text evidence="1">The sequence shown here is derived from an EMBL/GenBank/DDBJ whole genome shotgun (WGS) entry which is preliminary data.</text>
</comment>
<reference evidence="1 2" key="1">
    <citation type="submission" date="2024-03" db="EMBL/GenBank/DDBJ databases">
        <title>Human intestinal bacterial collection.</title>
        <authorList>
            <person name="Pauvert C."/>
            <person name="Hitch T.C.A."/>
            <person name="Clavel T."/>
        </authorList>
    </citation>
    <scope>NUCLEOTIDE SEQUENCE [LARGE SCALE GENOMIC DNA]</scope>
    <source>
        <strain evidence="1 2">CLA-SR-H021</strain>
    </source>
</reference>